<organism evidence="2 3">
    <name type="scientific">Rubroshorea leprosula</name>
    <dbReference type="NCBI Taxonomy" id="152421"/>
    <lineage>
        <taxon>Eukaryota</taxon>
        <taxon>Viridiplantae</taxon>
        <taxon>Streptophyta</taxon>
        <taxon>Embryophyta</taxon>
        <taxon>Tracheophyta</taxon>
        <taxon>Spermatophyta</taxon>
        <taxon>Magnoliopsida</taxon>
        <taxon>eudicotyledons</taxon>
        <taxon>Gunneridae</taxon>
        <taxon>Pentapetalae</taxon>
        <taxon>rosids</taxon>
        <taxon>malvids</taxon>
        <taxon>Malvales</taxon>
        <taxon>Dipterocarpaceae</taxon>
        <taxon>Rubroshorea</taxon>
    </lineage>
</organism>
<evidence type="ECO:0000313" key="3">
    <source>
        <dbReference type="Proteomes" id="UP001054252"/>
    </source>
</evidence>
<evidence type="ECO:0000256" key="1">
    <source>
        <dbReference type="SAM" id="SignalP"/>
    </source>
</evidence>
<keyword evidence="3" id="KW-1185">Reference proteome</keyword>
<proteinExistence type="predicted"/>
<evidence type="ECO:0000313" key="2">
    <source>
        <dbReference type="EMBL" id="GKV27696.1"/>
    </source>
</evidence>
<dbReference type="Proteomes" id="UP001054252">
    <property type="component" value="Unassembled WGS sequence"/>
</dbReference>
<dbReference type="AlphaFoldDB" id="A0AAV5KSR8"/>
<evidence type="ECO:0008006" key="4">
    <source>
        <dbReference type="Google" id="ProtNLM"/>
    </source>
</evidence>
<name>A0AAV5KSR8_9ROSI</name>
<sequence>MPPIPMISSCCSLSLLVLLQIWVVAYSAACDVNTEIVVAFSRELGCICGFDVWLDSTMICRN</sequence>
<protein>
    <recommendedName>
        <fullName evidence="4">Secreted protein</fullName>
    </recommendedName>
</protein>
<dbReference type="EMBL" id="BPVZ01000076">
    <property type="protein sequence ID" value="GKV27696.1"/>
    <property type="molecule type" value="Genomic_DNA"/>
</dbReference>
<accession>A0AAV5KSR8</accession>
<reference evidence="2 3" key="1">
    <citation type="journal article" date="2021" name="Commun. Biol.">
        <title>The genome of Shorea leprosula (Dipterocarpaceae) highlights the ecological relevance of drought in aseasonal tropical rainforests.</title>
        <authorList>
            <person name="Ng K.K.S."/>
            <person name="Kobayashi M.J."/>
            <person name="Fawcett J.A."/>
            <person name="Hatakeyama M."/>
            <person name="Paape T."/>
            <person name="Ng C.H."/>
            <person name="Ang C.C."/>
            <person name="Tnah L.H."/>
            <person name="Lee C.T."/>
            <person name="Nishiyama T."/>
            <person name="Sese J."/>
            <person name="O'Brien M.J."/>
            <person name="Copetti D."/>
            <person name="Mohd Noor M.I."/>
            <person name="Ong R.C."/>
            <person name="Putra M."/>
            <person name="Sireger I.Z."/>
            <person name="Indrioko S."/>
            <person name="Kosugi Y."/>
            <person name="Izuno A."/>
            <person name="Isagi Y."/>
            <person name="Lee S.L."/>
            <person name="Shimizu K.K."/>
        </authorList>
    </citation>
    <scope>NUCLEOTIDE SEQUENCE [LARGE SCALE GENOMIC DNA]</scope>
    <source>
        <strain evidence="2">214</strain>
    </source>
</reference>
<gene>
    <name evidence="2" type="ORF">SLEP1_g36834</name>
</gene>
<keyword evidence="1" id="KW-0732">Signal</keyword>
<feature type="chain" id="PRO_5043910322" description="Secreted protein" evidence="1">
    <location>
        <begin position="30"/>
        <end position="62"/>
    </location>
</feature>
<feature type="signal peptide" evidence="1">
    <location>
        <begin position="1"/>
        <end position="29"/>
    </location>
</feature>
<comment type="caution">
    <text evidence="2">The sequence shown here is derived from an EMBL/GenBank/DDBJ whole genome shotgun (WGS) entry which is preliminary data.</text>
</comment>